<reference evidence="1 2" key="1">
    <citation type="submission" date="2018-08" db="EMBL/GenBank/DDBJ databases">
        <title>A genome reference for cultivated species of the human gut microbiota.</title>
        <authorList>
            <person name="Zou Y."/>
            <person name="Xue W."/>
            <person name="Luo G."/>
        </authorList>
    </citation>
    <scope>NUCLEOTIDE SEQUENCE [LARGE SCALE GENOMIC DNA]</scope>
    <source>
        <strain evidence="1 2">AF48-16</strain>
    </source>
</reference>
<gene>
    <name evidence="1" type="ORF">DW084_17510</name>
</gene>
<name>A0A415ELX9_ENTCA</name>
<evidence type="ECO:0000313" key="2">
    <source>
        <dbReference type="Proteomes" id="UP000286288"/>
    </source>
</evidence>
<proteinExistence type="predicted"/>
<organism evidence="1 2">
    <name type="scientific">Enterococcus casseliflavus</name>
    <name type="common">Enterococcus flavescens</name>
    <dbReference type="NCBI Taxonomy" id="37734"/>
    <lineage>
        <taxon>Bacteria</taxon>
        <taxon>Bacillati</taxon>
        <taxon>Bacillota</taxon>
        <taxon>Bacilli</taxon>
        <taxon>Lactobacillales</taxon>
        <taxon>Enterococcaceae</taxon>
        <taxon>Enterococcus</taxon>
    </lineage>
</organism>
<sequence>MSHVKWTEEEDKTIIEMVQVDDRGFVINALEVSEKIGRSKKGTQTRIKELRAQGKLARPYYDDILFPVRKSYSKQEDKFIKNAYLSGATYQEIADALGRSFRAIQLRISRLRKKEEFSYHREPWSKKEKEELLENVRFDRFGYVANVDELARIIGRPKREVGRKISVMRKSGDIGVMPDRTTCSLNARKALREANDYHYSLAILYKGAKKEPTPVTASEGKSITN</sequence>
<comment type="caution">
    <text evidence="1">The sequence shown here is derived from an EMBL/GenBank/DDBJ whole genome shotgun (WGS) entry which is preliminary data.</text>
</comment>
<evidence type="ECO:0000313" key="1">
    <source>
        <dbReference type="EMBL" id="RHK03119.1"/>
    </source>
</evidence>
<accession>A0A415ELX9</accession>
<dbReference type="Proteomes" id="UP000286288">
    <property type="component" value="Unassembled WGS sequence"/>
</dbReference>
<dbReference type="AlphaFoldDB" id="A0A415ELX9"/>
<dbReference type="EMBL" id="QRMZ01000038">
    <property type="protein sequence ID" value="RHK03119.1"/>
    <property type="molecule type" value="Genomic_DNA"/>
</dbReference>
<protein>
    <submittedName>
        <fullName evidence="1">Uncharacterized protein</fullName>
    </submittedName>
</protein>